<evidence type="ECO:0000313" key="7">
    <source>
        <dbReference type="EMBL" id="SDW70710.1"/>
    </source>
</evidence>
<feature type="transmembrane region" description="Helical" evidence="4">
    <location>
        <begin position="293"/>
        <end position="311"/>
    </location>
</feature>
<dbReference type="AlphaFoldDB" id="A0AAN4UQF4"/>
<dbReference type="PROSITE" id="PS50850">
    <property type="entry name" value="MFS"/>
    <property type="match status" value="1"/>
</dbReference>
<dbReference type="GO" id="GO:0005886">
    <property type="term" value="C:plasma membrane"/>
    <property type="evidence" value="ECO:0007669"/>
    <property type="project" value="TreeGrafter"/>
</dbReference>
<proteinExistence type="predicted"/>
<evidence type="ECO:0000256" key="3">
    <source>
        <dbReference type="ARBA" id="ARBA00023136"/>
    </source>
</evidence>
<feature type="transmembrane region" description="Helical" evidence="4">
    <location>
        <begin position="150"/>
        <end position="171"/>
    </location>
</feature>
<evidence type="ECO:0000256" key="4">
    <source>
        <dbReference type="SAM" id="Phobius"/>
    </source>
</evidence>
<keyword evidence="8" id="KW-1185">Reference proteome</keyword>
<reference evidence="6" key="3">
    <citation type="submission" date="2023-06" db="EMBL/GenBank/DDBJ databases">
        <authorList>
            <person name="Sun Q."/>
            <person name="Zhou Y."/>
        </authorList>
    </citation>
    <scope>NUCLEOTIDE SEQUENCE</scope>
    <source>
        <strain evidence="6">CGMCC 1.10859</strain>
    </source>
</reference>
<keyword evidence="2 4" id="KW-1133">Transmembrane helix</keyword>
<feature type="transmembrane region" description="Helical" evidence="4">
    <location>
        <begin position="111"/>
        <end position="129"/>
    </location>
</feature>
<feature type="transmembrane region" description="Helical" evidence="4">
    <location>
        <begin position="317"/>
        <end position="337"/>
    </location>
</feature>
<feature type="transmembrane region" description="Helical" evidence="4">
    <location>
        <begin position="52"/>
        <end position="74"/>
    </location>
</feature>
<evidence type="ECO:0000313" key="8">
    <source>
        <dbReference type="Proteomes" id="UP000199541"/>
    </source>
</evidence>
<keyword evidence="1 4" id="KW-0812">Transmembrane</keyword>
<dbReference type="RefSeq" id="WP_035843977.1">
    <property type="nucleotide sequence ID" value="NZ_BNAB01000005.1"/>
</dbReference>
<feature type="transmembrane region" description="Helical" evidence="4">
    <location>
        <begin position="262"/>
        <end position="281"/>
    </location>
</feature>
<dbReference type="Pfam" id="PF07690">
    <property type="entry name" value="MFS_1"/>
    <property type="match status" value="1"/>
</dbReference>
<accession>A0AAN4UQF4</accession>
<dbReference type="Proteomes" id="UP000199541">
    <property type="component" value="Unassembled WGS sequence"/>
</dbReference>
<evidence type="ECO:0000256" key="2">
    <source>
        <dbReference type="ARBA" id="ARBA00022989"/>
    </source>
</evidence>
<feature type="domain" description="Major facilitator superfamily (MFS) profile" evidence="5">
    <location>
        <begin position="24"/>
        <end position="403"/>
    </location>
</feature>
<reference evidence="7 8" key="2">
    <citation type="submission" date="2016-10" db="EMBL/GenBank/DDBJ databases">
        <authorList>
            <person name="Varghese N."/>
            <person name="Submissions S."/>
        </authorList>
    </citation>
    <scope>NUCLEOTIDE SEQUENCE [LARGE SCALE GENOMIC DNA]</scope>
    <source>
        <strain evidence="7 8">DSM 24802</strain>
    </source>
</reference>
<keyword evidence="3 4" id="KW-0472">Membrane</keyword>
<dbReference type="SUPFAM" id="SSF103473">
    <property type="entry name" value="MFS general substrate transporter"/>
    <property type="match status" value="1"/>
</dbReference>
<dbReference type="Proteomes" id="UP000634647">
    <property type="component" value="Unassembled WGS sequence"/>
</dbReference>
<name>A0AAN4UQF4_9RHOB</name>
<dbReference type="PANTHER" id="PTHR43129">
    <property type="entry name" value="FOSMIDOMYCIN RESISTANCE PROTEIN"/>
    <property type="match status" value="1"/>
</dbReference>
<dbReference type="Gene3D" id="1.20.1250.20">
    <property type="entry name" value="MFS general substrate transporter like domains"/>
    <property type="match status" value="2"/>
</dbReference>
<protein>
    <submittedName>
        <fullName evidence="6 7">Fosmidomycin resistance protein</fullName>
    </submittedName>
</protein>
<dbReference type="InterPro" id="IPR020846">
    <property type="entry name" value="MFS_dom"/>
</dbReference>
<reference evidence="6" key="1">
    <citation type="journal article" date="2014" name="Int. J. Syst. Evol. Microbiol.">
        <title>Complete genome sequence of Corynebacterium casei LMG S-19264T (=DSM 44701T), isolated from a smear-ripened cheese.</title>
        <authorList>
            <consortium name="US DOE Joint Genome Institute (JGI-PGF)"/>
            <person name="Walter F."/>
            <person name="Albersmeier A."/>
            <person name="Kalinowski J."/>
            <person name="Ruckert C."/>
        </authorList>
    </citation>
    <scope>NUCLEOTIDE SEQUENCE</scope>
    <source>
        <strain evidence="6">CGMCC 1.10859</strain>
    </source>
</reference>
<organism evidence="6 9">
    <name type="scientific">Allgaiera indica</name>
    <dbReference type="NCBI Taxonomy" id="765699"/>
    <lineage>
        <taxon>Bacteria</taxon>
        <taxon>Pseudomonadati</taxon>
        <taxon>Pseudomonadota</taxon>
        <taxon>Alphaproteobacteria</taxon>
        <taxon>Rhodobacterales</taxon>
        <taxon>Paracoccaceae</taxon>
        <taxon>Allgaiera</taxon>
    </lineage>
</organism>
<dbReference type="EMBL" id="BNAB01000005">
    <property type="protein sequence ID" value="GHE00784.1"/>
    <property type="molecule type" value="Genomic_DNA"/>
</dbReference>
<evidence type="ECO:0000256" key="1">
    <source>
        <dbReference type="ARBA" id="ARBA00022692"/>
    </source>
</evidence>
<feature type="transmembrane region" description="Helical" evidence="4">
    <location>
        <begin position="177"/>
        <end position="200"/>
    </location>
</feature>
<dbReference type="InterPro" id="IPR036259">
    <property type="entry name" value="MFS_trans_sf"/>
</dbReference>
<dbReference type="GO" id="GO:0022857">
    <property type="term" value="F:transmembrane transporter activity"/>
    <property type="evidence" value="ECO:0007669"/>
    <property type="project" value="InterPro"/>
</dbReference>
<dbReference type="InterPro" id="IPR011701">
    <property type="entry name" value="MFS"/>
</dbReference>
<comment type="caution">
    <text evidence="6">The sequence shown here is derived from an EMBL/GenBank/DDBJ whole genome shotgun (WGS) entry which is preliminary data.</text>
</comment>
<evidence type="ECO:0000313" key="9">
    <source>
        <dbReference type="Proteomes" id="UP000634647"/>
    </source>
</evidence>
<evidence type="ECO:0000313" key="6">
    <source>
        <dbReference type="EMBL" id="GHE00784.1"/>
    </source>
</evidence>
<feature type="transmembrane region" description="Helical" evidence="4">
    <location>
        <begin position="378"/>
        <end position="397"/>
    </location>
</feature>
<sequence>MTSSATDPARPLPRPAPSRPAYLVLGGASLSHFINDMTQSLFLASYPLFKGGFSLSFAQIGLLTLTFQVTASLLQPLVGRYTDRHPLPYSLPFGMASSLSGLLTLAFASNYAMLLAGAVLLGMGSSIFHPETARLARLAGRGAHGLAQSLFQIGGNLGTAIGPVLIAFFVLPHGRPALAWFAITALIGVAVMSALGRWYADHLRARKAAGPVAAPEQHPPALVRRVMTVLVLLIMSKFFYIASITSYYIFYLMTRFGISEHAAQMDLFVFLAGMAVGTMIGGPVGDRIGRKRVIWVSILGTLPFTLALPYVPLSATVALSGIVGLILASAFPAIVVYGQELMPGRVGTVSGLFFGLAFGIGGLGAAALGLLADRIGIVAVYHICAFLPAMGLLAVFLPDLDGKRAARA</sequence>
<dbReference type="CDD" id="cd17478">
    <property type="entry name" value="MFS_FsR"/>
    <property type="match status" value="1"/>
</dbReference>
<feature type="transmembrane region" description="Helical" evidence="4">
    <location>
        <begin position="349"/>
        <end position="372"/>
    </location>
</feature>
<feature type="transmembrane region" description="Helical" evidence="4">
    <location>
        <begin position="226"/>
        <end position="250"/>
    </location>
</feature>
<evidence type="ECO:0000259" key="5">
    <source>
        <dbReference type="PROSITE" id="PS50850"/>
    </source>
</evidence>
<dbReference type="PANTHER" id="PTHR43129:SF1">
    <property type="entry name" value="FOSMIDOMYCIN RESISTANCE PROTEIN"/>
    <property type="match status" value="1"/>
</dbReference>
<gene>
    <name evidence="6" type="ORF">GCM10008024_13540</name>
    <name evidence="7" type="ORF">SAMN05444006_10645</name>
</gene>
<dbReference type="EMBL" id="FNOB01000006">
    <property type="protein sequence ID" value="SDW70710.1"/>
    <property type="molecule type" value="Genomic_DNA"/>
</dbReference>